<sequence>MAKVLQMVVPTTRKAAGIDPLQTAIAATAFTKDLVSNLQFPPATIAVSVLLDILETIQSIRTNRAGCDRLARRAAKIMCDIDENMRGRWENAPETLISNLYMLESILMSISDFIGKLADLKWIDGLLRKNSIEDALGKFGTMLDEAAQSFQMATLIDIHYAIRPRQLMSGRHSKPRASRTRSSSRAPAPAPAPRRAPGQVRVRIGICVSWGSC</sequence>
<reference evidence="1" key="1">
    <citation type="journal article" date="2021" name="New Phytol.">
        <title>Evolutionary innovations through gain and loss of genes in the ectomycorrhizal Boletales.</title>
        <authorList>
            <person name="Wu G."/>
            <person name="Miyauchi S."/>
            <person name="Morin E."/>
            <person name="Kuo A."/>
            <person name="Drula E."/>
            <person name="Varga T."/>
            <person name="Kohler A."/>
            <person name="Feng B."/>
            <person name="Cao Y."/>
            <person name="Lipzen A."/>
            <person name="Daum C."/>
            <person name="Hundley H."/>
            <person name="Pangilinan J."/>
            <person name="Johnson J."/>
            <person name="Barry K."/>
            <person name="LaButti K."/>
            <person name="Ng V."/>
            <person name="Ahrendt S."/>
            <person name="Min B."/>
            <person name="Choi I.G."/>
            <person name="Park H."/>
            <person name="Plett J.M."/>
            <person name="Magnuson J."/>
            <person name="Spatafora J.W."/>
            <person name="Nagy L.G."/>
            <person name="Henrissat B."/>
            <person name="Grigoriev I.V."/>
            <person name="Yang Z.L."/>
            <person name="Xu J."/>
            <person name="Martin F.M."/>
        </authorList>
    </citation>
    <scope>NUCLEOTIDE SEQUENCE</scope>
    <source>
        <strain evidence="1">ATCC 28755</strain>
    </source>
</reference>
<organism evidence="1 2">
    <name type="scientific">Hygrophoropsis aurantiaca</name>
    <dbReference type="NCBI Taxonomy" id="72124"/>
    <lineage>
        <taxon>Eukaryota</taxon>
        <taxon>Fungi</taxon>
        <taxon>Dikarya</taxon>
        <taxon>Basidiomycota</taxon>
        <taxon>Agaricomycotina</taxon>
        <taxon>Agaricomycetes</taxon>
        <taxon>Agaricomycetidae</taxon>
        <taxon>Boletales</taxon>
        <taxon>Coniophorineae</taxon>
        <taxon>Hygrophoropsidaceae</taxon>
        <taxon>Hygrophoropsis</taxon>
    </lineage>
</organism>
<comment type="caution">
    <text evidence="1">The sequence shown here is derived from an EMBL/GenBank/DDBJ whole genome shotgun (WGS) entry which is preliminary data.</text>
</comment>
<name>A0ACB7ZXR7_9AGAM</name>
<protein>
    <submittedName>
        <fullName evidence="1">Uncharacterized protein</fullName>
    </submittedName>
</protein>
<evidence type="ECO:0000313" key="2">
    <source>
        <dbReference type="Proteomes" id="UP000790377"/>
    </source>
</evidence>
<dbReference type="EMBL" id="MU268108">
    <property type="protein sequence ID" value="KAH7905876.1"/>
    <property type="molecule type" value="Genomic_DNA"/>
</dbReference>
<keyword evidence="2" id="KW-1185">Reference proteome</keyword>
<gene>
    <name evidence="1" type="ORF">BJ138DRAFT_1163884</name>
</gene>
<dbReference type="Proteomes" id="UP000790377">
    <property type="component" value="Unassembled WGS sequence"/>
</dbReference>
<accession>A0ACB7ZXR7</accession>
<proteinExistence type="predicted"/>
<evidence type="ECO:0000313" key="1">
    <source>
        <dbReference type="EMBL" id="KAH7905876.1"/>
    </source>
</evidence>